<evidence type="ECO:0000313" key="2">
    <source>
        <dbReference type="EMBL" id="MFD2696374.1"/>
    </source>
</evidence>
<protein>
    <submittedName>
        <fullName evidence="2">Fasciclin domain-containing protein</fullName>
    </submittedName>
</protein>
<dbReference type="InterPro" id="IPR050904">
    <property type="entry name" value="Adhesion/Biosynth-related"/>
</dbReference>
<dbReference type="EMBL" id="JBHULZ010000002">
    <property type="protein sequence ID" value="MFD2696374.1"/>
    <property type="molecule type" value="Genomic_DNA"/>
</dbReference>
<evidence type="ECO:0000259" key="1">
    <source>
        <dbReference type="PROSITE" id="PS50213"/>
    </source>
</evidence>
<dbReference type="Proteomes" id="UP001597357">
    <property type="component" value="Unassembled WGS sequence"/>
</dbReference>
<dbReference type="RefSeq" id="WP_379042354.1">
    <property type="nucleotide sequence ID" value="NZ_JBHULZ010000002.1"/>
</dbReference>
<accession>A0ABW5SB75</accession>
<dbReference type="PANTHER" id="PTHR10900:SF77">
    <property type="entry name" value="FI19380P1"/>
    <property type="match status" value="1"/>
</dbReference>
<dbReference type="Gene3D" id="2.30.180.10">
    <property type="entry name" value="FAS1 domain"/>
    <property type="match status" value="1"/>
</dbReference>
<dbReference type="InterPro" id="IPR000782">
    <property type="entry name" value="FAS1_domain"/>
</dbReference>
<dbReference type="PROSITE" id="PS51257">
    <property type="entry name" value="PROKAR_LIPOPROTEIN"/>
    <property type="match status" value="1"/>
</dbReference>
<proteinExistence type="predicted"/>
<organism evidence="2 3">
    <name type="scientific">Mesonia sediminis</name>
    <dbReference type="NCBI Taxonomy" id="1703946"/>
    <lineage>
        <taxon>Bacteria</taxon>
        <taxon>Pseudomonadati</taxon>
        <taxon>Bacteroidota</taxon>
        <taxon>Flavobacteriia</taxon>
        <taxon>Flavobacteriales</taxon>
        <taxon>Flavobacteriaceae</taxon>
        <taxon>Mesonia</taxon>
    </lineage>
</organism>
<feature type="domain" description="FAS1" evidence="1">
    <location>
        <begin position="50"/>
        <end position="195"/>
    </location>
</feature>
<keyword evidence="3" id="KW-1185">Reference proteome</keyword>
<comment type="caution">
    <text evidence="2">The sequence shown here is derived from an EMBL/GenBank/DDBJ whole genome shotgun (WGS) entry which is preliminary data.</text>
</comment>
<dbReference type="InterPro" id="IPR036378">
    <property type="entry name" value="FAS1_dom_sf"/>
</dbReference>
<dbReference type="PROSITE" id="PS50213">
    <property type="entry name" value="FAS1"/>
    <property type="match status" value="1"/>
</dbReference>
<evidence type="ECO:0000313" key="3">
    <source>
        <dbReference type="Proteomes" id="UP001597357"/>
    </source>
</evidence>
<dbReference type="Pfam" id="PF02469">
    <property type="entry name" value="Fasciclin"/>
    <property type="match status" value="1"/>
</dbReference>
<gene>
    <name evidence="2" type="ORF">ACFSQ0_00040</name>
</gene>
<sequence>MKITKTIALAAFALIGLTACKNENEKEKEKEISIDKEEVITTDEQSDKKEEDLVAVIGQSNQHTTLASALESAGLVAVLKSEGPYTIFAPTNEAFNKIPKEKLDELMQPEQKETLEGILSYHVVPGEISADKLTSLIQESGSGSYELVTANDGKLKASIKDNAVVLTDNTGTEIKVTDVDREGSNGYIHVIDGVLMRE</sequence>
<dbReference type="PANTHER" id="PTHR10900">
    <property type="entry name" value="PERIOSTIN-RELATED"/>
    <property type="match status" value="1"/>
</dbReference>
<dbReference type="SMART" id="SM00554">
    <property type="entry name" value="FAS1"/>
    <property type="match status" value="1"/>
</dbReference>
<dbReference type="SUPFAM" id="SSF82153">
    <property type="entry name" value="FAS1 domain"/>
    <property type="match status" value="1"/>
</dbReference>
<name>A0ABW5SB75_9FLAO</name>
<reference evidence="3" key="1">
    <citation type="journal article" date="2019" name="Int. J. Syst. Evol. Microbiol.">
        <title>The Global Catalogue of Microorganisms (GCM) 10K type strain sequencing project: providing services to taxonomists for standard genome sequencing and annotation.</title>
        <authorList>
            <consortium name="The Broad Institute Genomics Platform"/>
            <consortium name="The Broad Institute Genome Sequencing Center for Infectious Disease"/>
            <person name="Wu L."/>
            <person name="Ma J."/>
        </authorList>
    </citation>
    <scope>NUCLEOTIDE SEQUENCE [LARGE SCALE GENOMIC DNA]</scope>
    <source>
        <strain evidence="3">KCTC 42255</strain>
    </source>
</reference>